<dbReference type="SUPFAM" id="SSF57716">
    <property type="entry name" value="Glucocorticoid receptor-like (DNA-binding domain)"/>
    <property type="match status" value="1"/>
</dbReference>
<dbReference type="SMART" id="SM00154">
    <property type="entry name" value="ZnF_AN1"/>
    <property type="match status" value="1"/>
</dbReference>
<evidence type="ECO:0000256" key="5">
    <source>
        <dbReference type="PROSITE-ProRule" id="PRU00449"/>
    </source>
</evidence>
<organism evidence="8 9">
    <name type="scientific">Cannabis sativa</name>
    <name type="common">Hemp</name>
    <name type="synonym">Marijuana</name>
    <dbReference type="NCBI Taxonomy" id="3483"/>
    <lineage>
        <taxon>Eukaryota</taxon>
        <taxon>Viridiplantae</taxon>
        <taxon>Streptophyta</taxon>
        <taxon>Embryophyta</taxon>
        <taxon>Tracheophyta</taxon>
        <taxon>Spermatophyta</taxon>
        <taxon>Magnoliopsida</taxon>
        <taxon>eudicotyledons</taxon>
        <taxon>Gunneridae</taxon>
        <taxon>Pentapetalae</taxon>
        <taxon>rosids</taxon>
        <taxon>fabids</taxon>
        <taxon>Rosales</taxon>
        <taxon>Cannabaceae</taxon>
        <taxon>Cannabis</taxon>
    </lineage>
</organism>
<name>A0A7J6GXF5_CANSA</name>
<comment type="caution">
    <text evidence="8">The sequence shown here is derived from an EMBL/GenBank/DDBJ whole genome shotgun (WGS) entry which is preliminary data.</text>
</comment>
<keyword evidence="4" id="KW-0862">Zinc</keyword>
<evidence type="ECO:0000256" key="4">
    <source>
        <dbReference type="ARBA" id="ARBA00022833"/>
    </source>
</evidence>
<dbReference type="PANTHER" id="PTHR10634">
    <property type="entry name" value="AN1-TYPE ZINC FINGER PROTEIN"/>
    <property type="match status" value="1"/>
</dbReference>
<evidence type="ECO:0000256" key="1">
    <source>
        <dbReference type="ARBA" id="ARBA00003732"/>
    </source>
</evidence>
<dbReference type="InterPro" id="IPR000058">
    <property type="entry name" value="Znf_AN1"/>
</dbReference>
<dbReference type="PROSITE" id="PS51039">
    <property type="entry name" value="ZF_AN1"/>
    <property type="match status" value="1"/>
</dbReference>
<dbReference type="Gene3D" id="1.20.5.4770">
    <property type="match status" value="1"/>
</dbReference>
<dbReference type="SUPFAM" id="SSF118310">
    <property type="entry name" value="AN1-like Zinc finger"/>
    <property type="match status" value="1"/>
</dbReference>
<dbReference type="GO" id="GO:0003677">
    <property type="term" value="F:DNA binding"/>
    <property type="evidence" value="ECO:0007669"/>
    <property type="project" value="InterPro"/>
</dbReference>
<dbReference type="Gene3D" id="4.10.1110.10">
    <property type="entry name" value="AN1-like Zinc finger"/>
    <property type="match status" value="1"/>
</dbReference>
<feature type="domain" description="AN1-type" evidence="7">
    <location>
        <begin position="65"/>
        <end position="111"/>
    </location>
</feature>
<proteinExistence type="predicted"/>
<dbReference type="Proteomes" id="UP000583929">
    <property type="component" value="Unassembled WGS sequence"/>
</dbReference>
<evidence type="ECO:0000313" key="9">
    <source>
        <dbReference type="Proteomes" id="UP000583929"/>
    </source>
</evidence>
<evidence type="ECO:0000256" key="2">
    <source>
        <dbReference type="ARBA" id="ARBA00022723"/>
    </source>
</evidence>
<feature type="domain" description="A20-type" evidence="6">
    <location>
        <begin position="2"/>
        <end position="36"/>
    </location>
</feature>
<evidence type="ECO:0000259" key="6">
    <source>
        <dbReference type="PROSITE" id="PS51036"/>
    </source>
</evidence>
<evidence type="ECO:0000259" key="7">
    <source>
        <dbReference type="PROSITE" id="PS51039"/>
    </source>
</evidence>
<dbReference type="SMART" id="SM00259">
    <property type="entry name" value="ZnF_A20"/>
    <property type="match status" value="1"/>
</dbReference>
<reference evidence="8 9" key="1">
    <citation type="journal article" date="2020" name="bioRxiv">
        <title>Sequence and annotation of 42 cannabis genomes reveals extensive copy number variation in cannabinoid synthesis and pathogen resistance genes.</title>
        <authorList>
            <person name="Mckernan K.J."/>
            <person name="Helbert Y."/>
            <person name="Kane L.T."/>
            <person name="Ebling H."/>
            <person name="Zhang L."/>
            <person name="Liu B."/>
            <person name="Eaton Z."/>
            <person name="Mclaughlin S."/>
            <person name="Kingan S."/>
            <person name="Baybayan P."/>
            <person name="Concepcion G."/>
            <person name="Jordan M."/>
            <person name="Riva A."/>
            <person name="Barbazuk W."/>
            <person name="Harkins T."/>
        </authorList>
    </citation>
    <scope>NUCLEOTIDE SEQUENCE [LARGE SCALE GENOMIC DNA]</scope>
    <source>
        <strain evidence="9">cv. Jamaican Lion 4</strain>
        <tissue evidence="8">Leaf</tissue>
    </source>
</reference>
<dbReference type="Pfam" id="PF01428">
    <property type="entry name" value="zf-AN1"/>
    <property type="match status" value="1"/>
</dbReference>
<evidence type="ECO:0000313" key="8">
    <source>
        <dbReference type="EMBL" id="KAF4387010.1"/>
    </source>
</evidence>
<protein>
    <recommendedName>
        <fullName evidence="10">Zinc finger protein</fullName>
    </recommendedName>
</protein>
<sequence length="129" mass="14591">MADEPNLCVKGCGFYGRAENRNMCSKCYNEFLKNEIISKSISEIHSDENDDAISESLCDQLKDLKITTNRCKDCNKKVGLTGFSCRCGNVYCSRHRLPEQHACTYDFKGAARKNLKLPLICGEKLEKIL</sequence>
<keyword evidence="2" id="KW-0479">Metal-binding</keyword>
<accession>A0A7J6GXF5</accession>
<dbReference type="InterPro" id="IPR035896">
    <property type="entry name" value="AN1-like_Znf"/>
</dbReference>
<evidence type="ECO:0008006" key="10">
    <source>
        <dbReference type="Google" id="ProtNLM"/>
    </source>
</evidence>
<dbReference type="Pfam" id="PF01754">
    <property type="entry name" value="zf-A20"/>
    <property type="match status" value="1"/>
</dbReference>
<evidence type="ECO:0000256" key="3">
    <source>
        <dbReference type="ARBA" id="ARBA00022771"/>
    </source>
</evidence>
<keyword evidence="3 5" id="KW-0863">Zinc-finger</keyword>
<comment type="function">
    <text evidence="1">May be involved in environmental stress response.</text>
</comment>
<dbReference type="AlphaFoldDB" id="A0A7J6GXF5"/>
<dbReference type="InterPro" id="IPR002653">
    <property type="entry name" value="Znf_A20"/>
</dbReference>
<dbReference type="GO" id="GO:0008270">
    <property type="term" value="F:zinc ion binding"/>
    <property type="evidence" value="ECO:0007669"/>
    <property type="project" value="UniProtKB-KW"/>
</dbReference>
<dbReference type="PANTHER" id="PTHR10634:SF124">
    <property type="entry name" value="ZINC FINGER A20 AND AN1 DOMAIN-CONTAINING STRESS-ASSOCIATED PROTEIN 8-RELATED"/>
    <property type="match status" value="1"/>
</dbReference>
<keyword evidence="9" id="KW-1185">Reference proteome</keyword>
<dbReference type="PROSITE" id="PS51036">
    <property type="entry name" value="ZF_A20"/>
    <property type="match status" value="1"/>
</dbReference>
<dbReference type="InterPro" id="IPR050652">
    <property type="entry name" value="AN1_A20_ZnFinger"/>
</dbReference>
<dbReference type="EMBL" id="JAATIQ010000080">
    <property type="protein sequence ID" value="KAF4387010.1"/>
    <property type="molecule type" value="Genomic_DNA"/>
</dbReference>
<gene>
    <name evidence="8" type="ORF">G4B88_024582</name>
</gene>